<evidence type="ECO:0000256" key="2">
    <source>
        <dbReference type="ARBA" id="ARBA00023125"/>
    </source>
</evidence>
<dbReference type="Pfam" id="PF14525">
    <property type="entry name" value="AraC_binding_2"/>
    <property type="match status" value="1"/>
</dbReference>
<dbReference type="InterPro" id="IPR050204">
    <property type="entry name" value="AraC_XylS_family_regulators"/>
</dbReference>
<dbReference type="SMART" id="SM00342">
    <property type="entry name" value="HTH_ARAC"/>
    <property type="match status" value="1"/>
</dbReference>
<name>A0A370NI86_9BURK</name>
<evidence type="ECO:0000313" key="5">
    <source>
        <dbReference type="EMBL" id="RDK05316.1"/>
    </source>
</evidence>
<proteinExistence type="predicted"/>
<feature type="domain" description="HTH araC/xylS-type" evidence="4">
    <location>
        <begin position="236"/>
        <end position="335"/>
    </location>
</feature>
<dbReference type="AlphaFoldDB" id="A0A370NI86"/>
<evidence type="ECO:0000259" key="4">
    <source>
        <dbReference type="PROSITE" id="PS01124"/>
    </source>
</evidence>
<evidence type="ECO:0000256" key="1">
    <source>
        <dbReference type="ARBA" id="ARBA00023015"/>
    </source>
</evidence>
<dbReference type="Gene3D" id="1.10.10.60">
    <property type="entry name" value="Homeodomain-like"/>
    <property type="match status" value="1"/>
</dbReference>
<dbReference type="Pfam" id="PF12833">
    <property type="entry name" value="HTH_18"/>
    <property type="match status" value="1"/>
</dbReference>
<dbReference type="InterPro" id="IPR009057">
    <property type="entry name" value="Homeodomain-like_sf"/>
</dbReference>
<evidence type="ECO:0000256" key="3">
    <source>
        <dbReference type="ARBA" id="ARBA00023163"/>
    </source>
</evidence>
<dbReference type="Proteomes" id="UP000255165">
    <property type="component" value="Unassembled WGS sequence"/>
</dbReference>
<dbReference type="EMBL" id="QKWJ01000103">
    <property type="protein sequence ID" value="RDK05316.1"/>
    <property type="molecule type" value="Genomic_DNA"/>
</dbReference>
<dbReference type="RefSeq" id="WP_115216215.1">
    <property type="nucleotide sequence ID" value="NZ_QKWJ01000103.1"/>
</dbReference>
<evidence type="ECO:0000313" key="6">
    <source>
        <dbReference type="Proteomes" id="UP000255165"/>
    </source>
</evidence>
<dbReference type="PROSITE" id="PS00041">
    <property type="entry name" value="HTH_ARAC_FAMILY_1"/>
    <property type="match status" value="1"/>
</dbReference>
<accession>A0A370NI86</accession>
<dbReference type="InterPro" id="IPR018062">
    <property type="entry name" value="HTH_AraC-typ_CS"/>
</dbReference>
<dbReference type="PROSITE" id="PS01124">
    <property type="entry name" value="HTH_ARAC_FAMILY_2"/>
    <property type="match status" value="1"/>
</dbReference>
<sequence length="337" mass="36771">MPLSPRTPALAALYSNPLFQSDLRVEAHDHVARELTDHALRWKSGAPDAAMFKGELDRLKVYALRYGPEVEVSARPFEQFTLVHTSLGAGAEIECDGQRLWVAEGRTAVLSPNERIRLRWSPGNQQLIVRVPHSLLVEAGGGEADRCPLLASGFLLPRALEAQWELIAHALLNLLSYGGDSPIHANWVGHLERNLALFLLLHQPAGASPLPLPLQAALNGQPTPGQEHARGTRQMDALVAYIESHLGAPVSLEDLARAAGISGRTLNGLCHRYFGISPMELLRNARLDAVRARLLLDPAASVTETALELGFGHLGRFAGYYAARFNELPSDTQKRQA</sequence>
<dbReference type="InterPro" id="IPR035418">
    <property type="entry name" value="AraC-bd_2"/>
</dbReference>
<dbReference type="SUPFAM" id="SSF46689">
    <property type="entry name" value="Homeodomain-like"/>
    <property type="match status" value="1"/>
</dbReference>
<protein>
    <submittedName>
        <fullName evidence="5">AraC family transcriptional regulator</fullName>
    </submittedName>
</protein>
<dbReference type="GO" id="GO:0003700">
    <property type="term" value="F:DNA-binding transcription factor activity"/>
    <property type="evidence" value="ECO:0007669"/>
    <property type="project" value="InterPro"/>
</dbReference>
<dbReference type="PANTHER" id="PTHR46796:SF12">
    <property type="entry name" value="HTH-TYPE DNA-BINDING TRANSCRIPTIONAL ACTIVATOR EUTR"/>
    <property type="match status" value="1"/>
</dbReference>
<dbReference type="InterPro" id="IPR018060">
    <property type="entry name" value="HTH_AraC"/>
</dbReference>
<keyword evidence="3" id="KW-0804">Transcription</keyword>
<reference evidence="6" key="1">
    <citation type="submission" date="2018-06" db="EMBL/GenBank/DDBJ databases">
        <authorList>
            <person name="Feng T."/>
            <person name="Jeon C.O."/>
        </authorList>
    </citation>
    <scope>NUCLEOTIDE SEQUENCE [LARGE SCALE GENOMIC DNA]</scope>
    <source>
        <strain evidence="6">S23</strain>
    </source>
</reference>
<keyword evidence="2" id="KW-0238">DNA-binding</keyword>
<dbReference type="PANTHER" id="PTHR46796">
    <property type="entry name" value="HTH-TYPE TRANSCRIPTIONAL ACTIVATOR RHAS-RELATED"/>
    <property type="match status" value="1"/>
</dbReference>
<dbReference type="GO" id="GO:0043565">
    <property type="term" value="F:sequence-specific DNA binding"/>
    <property type="evidence" value="ECO:0007669"/>
    <property type="project" value="InterPro"/>
</dbReference>
<gene>
    <name evidence="5" type="ORF">DN412_37760</name>
</gene>
<keyword evidence="1" id="KW-0805">Transcription regulation</keyword>
<comment type="caution">
    <text evidence="5">The sequence shown here is derived from an EMBL/GenBank/DDBJ whole genome shotgun (WGS) entry which is preliminary data.</text>
</comment>
<keyword evidence="6" id="KW-1185">Reference proteome</keyword>
<organism evidence="5 6">
    <name type="scientific">Cupriavidus lacunae</name>
    <dbReference type="NCBI Taxonomy" id="2666307"/>
    <lineage>
        <taxon>Bacteria</taxon>
        <taxon>Pseudomonadati</taxon>
        <taxon>Pseudomonadota</taxon>
        <taxon>Betaproteobacteria</taxon>
        <taxon>Burkholderiales</taxon>
        <taxon>Burkholderiaceae</taxon>
        <taxon>Cupriavidus</taxon>
    </lineage>
</organism>